<reference evidence="1 2" key="1">
    <citation type="submission" date="2019-02" db="EMBL/GenBank/DDBJ databases">
        <title>Genome sequencing of the rare red list fungi Phlebia centrifuga.</title>
        <authorList>
            <person name="Buettner E."/>
            <person name="Kellner H."/>
        </authorList>
    </citation>
    <scope>NUCLEOTIDE SEQUENCE [LARGE SCALE GENOMIC DNA]</scope>
    <source>
        <strain evidence="1 2">DSM 108282</strain>
    </source>
</reference>
<dbReference type="AlphaFoldDB" id="A0A4S4KE68"/>
<evidence type="ECO:0008006" key="3">
    <source>
        <dbReference type="Google" id="ProtNLM"/>
    </source>
</evidence>
<dbReference type="Gene3D" id="3.30.200.20">
    <property type="entry name" value="Phosphorylase Kinase, domain 1"/>
    <property type="match status" value="1"/>
</dbReference>
<keyword evidence="2" id="KW-1185">Reference proteome</keyword>
<sequence>MFTNLFRMRRNAPAIEPVAEDDKSEEKPTPQELEQLYIREMVEAFHAKPSEDEVITCSIIGIFEKGAIRSIDPTVPQSPLGTAACSIDTNSEGDYSPALTGSTLCSPSVSPTPSYTSLLSAAFPPSRQLCIEDFNVIRHIESGCAGSFYHTIDKITEKPFTLRVVKKGDKRIPFYSKLFEEQRIGKELISSPWAVGIQGSFEDSGNLYMIMVRTDSFPLVYSRYEDKDRAED</sequence>
<name>A0A4S4KE68_9APHY</name>
<organism evidence="1 2">
    <name type="scientific">Hermanssonia centrifuga</name>
    <dbReference type="NCBI Taxonomy" id="98765"/>
    <lineage>
        <taxon>Eukaryota</taxon>
        <taxon>Fungi</taxon>
        <taxon>Dikarya</taxon>
        <taxon>Basidiomycota</taxon>
        <taxon>Agaricomycotina</taxon>
        <taxon>Agaricomycetes</taxon>
        <taxon>Polyporales</taxon>
        <taxon>Meruliaceae</taxon>
        <taxon>Hermanssonia</taxon>
    </lineage>
</organism>
<evidence type="ECO:0000313" key="1">
    <source>
        <dbReference type="EMBL" id="THG96411.1"/>
    </source>
</evidence>
<gene>
    <name evidence="1" type="ORF">EW026_g5410</name>
</gene>
<protein>
    <recommendedName>
        <fullName evidence="3">Protein kinase domain-containing protein</fullName>
    </recommendedName>
</protein>
<dbReference type="InterPro" id="IPR011009">
    <property type="entry name" value="Kinase-like_dom_sf"/>
</dbReference>
<dbReference type="Proteomes" id="UP000309038">
    <property type="component" value="Unassembled WGS sequence"/>
</dbReference>
<comment type="caution">
    <text evidence="1">The sequence shown here is derived from an EMBL/GenBank/DDBJ whole genome shotgun (WGS) entry which is preliminary data.</text>
</comment>
<evidence type="ECO:0000313" key="2">
    <source>
        <dbReference type="Proteomes" id="UP000309038"/>
    </source>
</evidence>
<proteinExistence type="predicted"/>
<dbReference type="SUPFAM" id="SSF56112">
    <property type="entry name" value="Protein kinase-like (PK-like)"/>
    <property type="match status" value="1"/>
</dbReference>
<dbReference type="EMBL" id="SGPJ01000237">
    <property type="protein sequence ID" value="THG96411.1"/>
    <property type="molecule type" value="Genomic_DNA"/>
</dbReference>
<accession>A0A4S4KE68</accession>